<keyword evidence="1" id="KW-0472">Membrane</keyword>
<gene>
    <name evidence="2" type="ORF">OO17_06100</name>
</gene>
<evidence type="ECO:0000313" key="3">
    <source>
        <dbReference type="Proteomes" id="UP000032515"/>
    </source>
</evidence>
<dbReference type="AlphaFoldDB" id="A0A0D7F194"/>
<organism evidence="2 3">
    <name type="scientific">Rhodopseudomonas palustris</name>
    <dbReference type="NCBI Taxonomy" id="1076"/>
    <lineage>
        <taxon>Bacteria</taxon>
        <taxon>Pseudomonadati</taxon>
        <taxon>Pseudomonadota</taxon>
        <taxon>Alphaproteobacteria</taxon>
        <taxon>Hyphomicrobiales</taxon>
        <taxon>Nitrobacteraceae</taxon>
        <taxon>Rhodopseudomonas</taxon>
    </lineage>
</organism>
<feature type="transmembrane region" description="Helical" evidence="1">
    <location>
        <begin position="44"/>
        <end position="66"/>
    </location>
</feature>
<evidence type="ECO:0000313" key="2">
    <source>
        <dbReference type="EMBL" id="KIZ46858.1"/>
    </source>
</evidence>
<evidence type="ECO:0000256" key="1">
    <source>
        <dbReference type="SAM" id="Phobius"/>
    </source>
</evidence>
<reference evidence="2 3" key="1">
    <citation type="submission" date="2014-11" db="EMBL/GenBank/DDBJ databases">
        <title>Genomics and ecophysiology of heterotrophic nitrogen fixing bacteria isolated from estuarine surface water.</title>
        <authorList>
            <person name="Bentzon-Tilia M."/>
            <person name="Severin I."/>
            <person name="Hansen L.H."/>
            <person name="Riemann L."/>
        </authorList>
    </citation>
    <scope>NUCLEOTIDE SEQUENCE [LARGE SCALE GENOMIC DNA]</scope>
    <source>
        <strain evidence="2 3">BAL398</strain>
    </source>
</reference>
<dbReference type="OrthoDB" id="8141436at2"/>
<dbReference type="Proteomes" id="UP000032515">
    <property type="component" value="Unassembled WGS sequence"/>
</dbReference>
<sequence length="74" mass="7721">MPKIPMPKFSVRLVGQLLAATIVALVVAATLGYVAQNQFELSADAIRAAALNGASLVVAFLLVAGIGRSQKDKR</sequence>
<proteinExistence type="predicted"/>
<name>A0A0D7F194_RHOPL</name>
<dbReference type="EMBL" id="JXXE01000117">
    <property type="protein sequence ID" value="KIZ46858.1"/>
    <property type="molecule type" value="Genomic_DNA"/>
</dbReference>
<protein>
    <submittedName>
        <fullName evidence="2">Uncharacterized protein</fullName>
    </submittedName>
</protein>
<comment type="caution">
    <text evidence="2">The sequence shown here is derived from an EMBL/GenBank/DDBJ whole genome shotgun (WGS) entry which is preliminary data.</text>
</comment>
<accession>A0A0D7F194</accession>
<keyword evidence="1" id="KW-1133">Transmembrane helix</keyword>
<keyword evidence="1" id="KW-0812">Transmembrane</keyword>
<dbReference type="PATRIC" id="fig|1076.23.peg.371"/>